<evidence type="ECO:0000256" key="1">
    <source>
        <dbReference type="SAM" id="Phobius"/>
    </source>
</evidence>
<evidence type="ECO:0000259" key="5">
    <source>
        <dbReference type="Pfam" id="PF24519"/>
    </source>
</evidence>
<accession>A0A9P6EVP2</accession>
<gene>
    <name evidence="7" type="ORF">CPB83DRAFT_901377</name>
</gene>
<feature type="transmembrane region" description="Helical" evidence="1">
    <location>
        <begin position="89"/>
        <end position="115"/>
    </location>
</feature>
<dbReference type="GO" id="GO:0017056">
    <property type="term" value="F:structural constituent of nuclear pore"/>
    <property type="evidence" value="ECO:0007669"/>
    <property type="project" value="InterPro"/>
</dbReference>
<dbReference type="PANTHER" id="PTHR28206:SF1">
    <property type="entry name" value="NUCLEOPORIN POM152"/>
    <property type="match status" value="1"/>
</dbReference>
<feature type="domain" description="Nucleoporin POM152 immunoglobulin-like" evidence="2">
    <location>
        <begin position="907"/>
        <end position="980"/>
    </location>
</feature>
<dbReference type="Pfam" id="PF24527">
    <property type="entry name" value="Ig-like_Pom152_9"/>
    <property type="match status" value="1"/>
</dbReference>
<feature type="domain" description="Nucleoporin POM152 immunoglobulin-like" evidence="2">
    <location>
        <begin position="577"/>
        <end position="679"/>
    </location>
</feature>
<dbReference type="InterPro" id="IPR056542">
    <property type="entry name" value="Ig-like_POM152_1st"/>
</dbReference>
<evidence type="ECO:0008006" key="9">
    <source>
        <dbReference type="Google" id="ProtNLM"/>
    </source>
</evidence>
<dbReference type="InterPro" id="IPR056541">
    <property type="entry name" value="Ig-like_POM152"/>
</dbReference>
<feature type="domain" description="Nucleoporin POM152 Ig-like" evidence="4">
    <location>
        <begin position="1199"/>
        <end position="1285"/>
    </location>
</feature>
<evidence type="ECO:0000313" key="8">
    <source>
        <dbReference type="Proteomes" id="UP000807306"/>
    </source>
</evidence>
<dbReference type="EMBL" id="MU157824">
    <property type="protein sequence ID" value="KAF9535689.1"/>
    <property type="molecule type" value="Genomic_DNA"/>
</dbReference>
<dbReference type="InterPro" id="IPR056544">
    <property type="entry name" value="Ig_POM152"/>
</dbReference>
<dbReference type="InterPro" id="IPR037701">
    <property type="entry name" value="Pom152"/>
</dbReference>
<feature type="domain" description="Nucleoporin POM152 Ig-like" evidence="4">
    <location>
        <begin position="787"/>
        <end position="871"/>
    </location>
</feature>
<dbReference type="GO" id="GO:0006606">
    <property type="term" value="P:protein import into nucleus"/>
    <property type="evidence" value="ECO:0007669"/>
    <property type="project" value="TreeGrafter"/>
</dbReference>
<dbReference type="Pfam" id="PF23664">
    <property type="entry name" value="Ig_Pom152"/>
    <property type="match status" value="2"/>
</dbReference>
<dbReference type="PANTHER" id="PTHR28206">
    <property type="entry name" value="NUCLEOPORIN POM152"/>
    <property type="match status" value="1"/>
</dbReference>
<reference evidence="7" key="1">
    <citation type="submission" date="2020-11" db="EMBL/GenBank/DDBJ databases">
        <authorList>
            <consortium name="DOE Joint Genome Institute"/>
            <person name="Ahrendt S."/>
            <person name="Riley R."/>
            <person name="Andreopoulos W."/>
            <person name="Labutti K."/>
            <person name="Pangilinan J."/>
            <person name="Ruiz-Duenas F.J."/>
            <person name="Barrasa J.M."/>
            <person name="Sanchez-Garcia M."/>
            <person name="Camarero S."/>
            <person name="Miyauchi S."/>
            <person name="Serrano A."/>
            <person name="Linde D."/>
            <person name="Babiker R."/>
            <person name="Drula E."/>
            <person name="Ayuso-Fernandez I."/>
            <person name="Pacheco R."/>
            <person name="Padilla G."/>
            <person name="Ferreira P."/>
            <person name="Barriuso J."/>
            <person name="Kellner H."/>
            <person name="Castanera R."/>
            <person name="Alfaro M."/>
            <person name="Ramirez L."/>
            <person name="Pisabarro A.G."/>
            <person name="Kuo A."/>
            <person name="Tritt A."/>
            <person name="Lipzen A."/>
            <person name="He G."/>
            <person name="Yan M."/>
            <person name="Ng V."/>
            <person name="Cullen D."/>
            <person name="Martin F."/>
            <person name="Rosso M.-N."/>
            <person name="Henrissat B."/>
            <person name="Hibbett D."/>
            <person name="Martinez A.T."/>
            <person name="Grigoriev I.V."/>
        </authorList>
    </citation>
    <scope>NUCLEOTIDE SEQUENCE</scope>
    <source>
        <strain evidence="7">CBS 506.95</strain>
    </source>
</reference>
<dbReference type="OrthoDB" id="5529162at2759"/>
<comment type="caution">
    <text evidence="7">The sequence shown here is derived from an EMBL/GenBank/DDBJ whole genome shotgun (WGS) entry which is preliminary data.</text>
</comment>
<dbReference type="Pfam" id="PF24312">
    <property type="entry name" value="Ig-like_POM152"/>
    <property type="match status" value="3"/>
</dbReference>
<evidence type="ECO:0000259" key="6">
    <source>
        <dbReference type="Pfam" id="PF24527"/>
    </source>
</evidence>
<evidence type="ECO:0000259" key="2">
    <source>
        <dbReference type="Pfam" id="PF23664"/>
    </source>
</evidence>
<evidence type="ECO:0000259" key="4">
    <source>
        <dbReference type="Pfam" id="PF24312"/>
    </source>
</evidence>
<keyword evidence="1" id="KW-0472">Membrane</keyword>
<name>A0A9P6EVP2_9AGAR</name>
<dbReference type="GO" id="GO:0070762">
    <property type="term" value="C:nuclear pore transmembrane ring"/>
    <property type="evidence" value="ECO:0007669"/>
    <property type="project" value="TreeGrafter"/>
</dbReference>
<dbReference type="InterPro" id="IPR056540">
    <property type="entry name" value="TMD_POM152"/>
</dbReference>
<dbReference type="Pfam" id="PF24519">
    <property type="entry name" value="Ig-like_Pom152_1"/>
    <property type="match status" value="1"/>
</dbReference>
<feature type="domain" description="Nucleoporin POM152 N-terminal transmembrane" evidence="3">
    <location>
        <begin position="24"/>
        <end position="107"/>
    </location>
</feature>
<dbReference type="GO" id="GO:0006999">
    <property type="term" value="P:nuclear pore organization"/>
    <property type="evidence" value="ECO:0007669"/>
    <property type="project" value="TreeGrafter"/>
</dbReference>
<feature type="domain" description="Nucleoporin POM152 ninth Ig-like" evidence="6">
    <location>
        <begin position="1116"/>
        <end position="1187"/>
    </location>
</feature>
<evidence type="ECO:0000313" key="7">
    <source>
        <dbReference type="EMBL" id="KAF9535689.1"/>
    </source>
</evidence>
<keyword evidence="1" id="KW-1133">Transmembrane helix</keyword>
<evidence type="ECO:0000259" key="3">
    <source>
        <dbReference type="Pfam" id="PF24097"/>
    </source>
</evidence>
<organism evidence="7 8">
    <name type="scientific">Crepidotus variabilis</name>
    <dbReference type="NCBI Taxonomy" id="179855"/>
    <lineage>
        <taxon>Eukaryota</taxon>
        <taxon>Fungi</taxon>
        <taxon>Dikarya</taxon>
        <taxon>Basidiomycota</taxon>
        <taxon>Agaricomycotina</taxon>
        <taxon>Agaricomycetes</taxon>
        <taxon>Agaricomycetidae</taxon>
        <taxon>Agaricales</taxon>
        <taxon>Agaricineae</taxon>
        <taxon>Crepidotaceae</taxon>
        <taxon>Crepidotus</taxon>
    </lineage>
</organism>
<keyword evidence="1" id="KW-0812">Transmembrane</keyword>
<feature type="domain" description="Nucleoporin POM152 first Ig-like" evidence="5">
    <location>
        <begin position="174"/>
        <end position="316"/>
    </location>
</feature>
<protein>
    <recommendedName>
        <fullName evidence="9">Nucleoporin Pom152</fullName>
    </recommendedName>
</protein>
<dbReference type="Proteomes" id="UP000807306">
    <property type="component" value="Unassembled WGS sequence"/>
</dbReference>
<keyword evidence="8" id="KW-1185">Reference proteome</keyword>
<proteinExistence type="predicted"/>
<dbReference type="InterPro" id="IPR056543">
    <property type="entry name" value="Ig-like_POM152_9th"/>
</dbReference>
<sequence length="1299" mass="143850">MANSTPVANRRTPSNPLIPEKYLDIPSQRLYYLSLGLLCQAIKALDFVLSFASGDRTSIFWKWLFVDFTYCVVLSQLRIPRLQYSRATVLLQVLLLWFLNAVMFGGITINGVALLGGSGVVRTSSYTDISSTSESFGLKDLIASLTFGLIASSSASSNGNLLGQHTVRMSPISTAHLNPLHLNFCLSSSTGFVLLPVILNNTNLGGLKYSLTPLGYPEHNSRIEAYDLSARELRLIEQNYREKQQAAIQLATPKNFDDYDEYDDDDETQTRDAHSNLQRTQELVHIMLTRPGIVRLERVYDANGVDARMVVSQAVVVPCPRVQFAKDETAIQDPIRCVGQLADPQLKIKVHGVPPLSLRWLKSINGEREEFLVEGIEGERKDHAIPVEPVTSESSSSSSALVAVSRVSPPQEVTVPLTVSLALPGTYLYALEEITDGVGNTVRVETDSSSSEAVSASATATTRSFIVLRKPAISFQHCSSDRPTSLLIGSEAKLNMDPSHMDDFDKPWDLDIHYEPPVDDPTKRSLKPWKKTLKYDGERRDLSFKANAPGDYKILGLKGKYCTGTVLAPDSCRVVEKPLPSAEIEWKRIHECSGDTGVSASLILHGTPPFQIYYQMKRDQDAPREISKSFASSRADLTLQPERSGHYVFSFSAISDANYRKIELQGPSIDQMIHPVASAEFSESHGTGRGKKLVSTCSGDAVDINVDLRGTAPWNIAVQIIGPHQAETLHISGIDTPRKKIPIPIPKELQKTGGSFEIALVSVEDASKCKRPVSVPGIEVKVRRVVPTVQFYGKEGERQITITENQKANLPLRLTGDGPWRIKYKRQDSSRTQTASLHSRNSELSVFEKGTYEILSVTDSQCPGAVVFDASTYTVDWVPRPAAKLSTATDATYEAHNGSYILQPICEAVNGHVDLELTGQPPFQIMYNIAQDNDNGGTKLMGQPTFNSIQPRTRFQLHTSTPGRMYYEVKQIGDASYPLNENKDTIIPRSERLLFEQQVSIRPTAQFKNRNRLQYCLNDNLVPLEVYSDDGTIALEGAAPFILVLSIKNIAASYVDKHTIQVPTNTWRLDLPEYAFSTVGAHLISIESVTDSSSCEQAALDPLLRSIWVDVAETAAIVPFEKRDDICVGDITQFQLEGIPPWSIGYKVNGKSHTQEARTSPFSLLQQQPGLFTVTSIAHQQKMCKAAITDLRFNVHALPSASVGDGKKIIQDIHEGDQAEILFTLVGEPPFTITYQRSELPTRKGATSKVLETHTVSRIQTHEYSIFSALEGTWTVTSISDRYCRYPPVQPDMTFERHK</sequence>
<dbReference type="Pfam" id="PF24097">
    <property type="entry name" value="TMD_POM152"/>
    <property type="match status" value="1"/>
</dbReference>
<feature type="domain" description="Nucleoporin POM152 Ig-like" evidence="4">
    <location>
        <begin position="470"/>
        <end position="572"/>
    </location>
</feature>